<dbReference type="EMBL" id="DS881578">
    <property type="protein sequence ID" value="EEC15061.1"/>
    <property type="molecule type" value="Genomic_DNA"/>
</dbReference>
<dbReference type="Pfam" id="PF01607">
    <property type="entry name" value="CBM_14"/>
    <property type="match status" value="1"/>
</dbReference>
<keyword evidence="10" id="KW-1185">Reference proteome</keyword>
<dbReference type="PANTHER" id="PTHR23301:SF0">
    <property type="entry name" value="CHITIN-BINDING TYPE-2 DOMAIN-CONTAINING PROTEIN-RELATED"/>
    <property type="match status" value="1"/>
</dbReference>
<dbReference type="Proteomes" id="UP000001555">
    <property type="component" value="Unassembled WGS sequence"/>
</dbReference>
<name>B7Q889_IXOSC</name>
<gene>
    <name evidence="8" type="ORF">IscW_ISCW021375</name>
</gene>
<dbReference type="InParanoid" id="B7Q889"/>
<evidence type="ECO:0000256" key="3">
    <source>
        <dbReference type="ARBA" id="ARBA00022737"/>
    </source>
</evidence>
<dbReference type="OrthoDB" id="73875at2759"/>
<keyword evidence="5" id="KW-0325">Glycoprotein</keyword>
<feature type="non-terminal residue" evidence="8">
    <location>
        <position position="134"/>
    </location>
</feature>
<evidence type="ECO:0000256" key="2">
    <source>
        <dbReference type="ARBA" id="ARBA00022729"/>
    </source>
</evidence>
<dbReference type="GO" id="GO:0005576">
    <property type="term" value="C:extracellular region"/>
    <property type="evidence" value="ECO:0007669"/>
    <property type="project" value="InterPro"/>
</dbReference>
<feature type="domain" description="Chitin-binding type-2" evidence="7">
    <location>
        <begin position="74"/>
        <end position="133"/>
    </location>
</feature>
<dbReference type="SMART" id="SM00494">
    <property type="entry name" value="ChtBD2"/>
    <property type="match status" value="1"/>
</dbReference>
<keyword evidence="3" id="KW-0677">Repeat</keyword>
<reference evidence="9" key="2">
    <citation type="submission" date="2020-05" db="UniProtKB">
        <authorList>
            <consortium name="EnsemblMetazoa"/>
        </authorList>
    </citation>
    <scope>IDENTIFICATION</scope>
    <source>
        <strain evidence="9">wikel</strain>
    </source>
</reference>
<evidence type="ECO:0000313" key="8">
    <source>
        <dbReference type="EMBL" id="EEC15061.1"/>
    </source>
</evidence>
<reference evidence="8 10" key="1">
    <citation type="submission" date="2008-03" db="EMBL/GenBank/DDBJ databases">
        <title>Annotation of Ixodes scapularis.</title>
        <authorList>
            <consortium name="Ixodes scapularis Genome Project Consortium"/>
            <person name="Caler E."/>
            <person name="Hannick L.I."/>
            <person name="Bidwell S."/>
            <person name="Joardar V."/>
            <person name="Thiagarajan M."/>
            <person name="Amedeo P."/>
            <person name="Galinsky K.J."/>
            <person name="Schobel S."/>
            <person name="Inman J."/>
            <person name="Hostetler J."/>
            <person name="Miller J."/>
            <person name="Hammond M."/>
            <person name="Megy K."/>
            <person name="Lawson D."/>
            <person name="Kodira C."/>
            <person name="Sutton G."/>
            <person name="Meyer J."/>
            <person name="Hill C.A."/>
            <person name="Birren B."/>
            <person name="Nene V."/>
            <person name="Collins F."/>
            <person name="Alarcon-Chaidez F."/>
            <person name="Wikel S."/>
            <person name="Strausberg R."/>
        </authorList>
    </citation>
    <scope>NUCLEOTIDE SEQUENCE [LARGE SCALE GENOMIC DNA]</scope>
    <source>
        <strain evidence="10">Wikel</strain>
        <strain evidence="8">Wikel colony</strain>
    </source>
</reference>
<dbReference type="PANTHER" id="PTHR23301">
    <property type="entry name" value="CHITIN BINDING PERITROPHIN-A"/>
    <property type="match status" value="1"/>
</dbReference>
<evidence type="ECO:0000259" key="7">
    <source>
        <dbReference type="PROSITE" id="PS50940"/>
    </source>
</evidence>
<dbReference type="InterPro" id="IPR036508">
    <property type="entry name" value="Chitin-bd_dom_sf"/>
</dbReference>
<dbReference type="InterPro" id="IPR051940">
    <property type="entry name" value="Chitin_bind-dev_reg"/>
</dbReference>
<dbReference type="VEuPathDB" id="VectorBase:ISCP_016688"/>
<evidence type="ECO:0000313" key="9">
    <source>
        <dbReference type="EnsemblMetazoa" id="ISCW021375-PA"/>
    </source>
</evidence>
<evidence type="ECO:0000313" key="10">
    <source>
        <dbReference type="Proteomes" id="UP000001555"/>
    </source>
</evidence>
<proteinExistence type="predicted"/>
<accession>B7Q889</accession>
<dbReference type="GO" id="GO:0008061">
    <property type="term" value="F:chitin binding"/>
    <property type="evidence" value="ECO:0007669"/>
    <property type="project" value="UniProtKB-KW"/>
</dbReference>
<dbReference type="InterPro" id="IPR002557">
    <property type="entry name" value="Chitin-bd_dom"/>
</dbReference>
<dbReference type="STRING" id="6945.B7Q889"/>
<dbReference type="VEuPathDB" id="VectorBase:ISCW021375"/>
<dbReference type="VEuPathDB" id="VectorBase:ISCI021375"/>
<dbReference type="EnsemblMetazoa" id="ISCW021375-RA">
    <property type="protein sequence ID" value="ISCW021375-PA"/>
    <property type="gene ID" value="ISCW021375"/>
</dbReference>
<dbReference type="HOGENOM" id="CLU_1901452_0_0_1"/>
<evidence type="ECO:0000256" key="6">
    <source>
        <dbReference type="SAM" id="MobiDB-lite"/>
    </source>
</evidence>
<dbReference type="AlphaFoldDB" id="B7Q889"/>
<feature type="non-terminal residue" evidence="8">
    <location>
        <position position="1"/>
    </location>
</feature>
<dbReference type="EMBL" id="ABJB010908389">
    <property type="status" value="NOT_ANNOTATED_CDS"/>
    <property type="molecule type" value="Genomic_DNA"/>
</dbReference>
<dbReference type="PaxDb" id="6945-B7Q889"/>
<sequence>GGPGVIATPPPMPPTVPTTATPVTEKTWWPQPGTKDPVTPSEAPTTQKVCTPEITTSVWVPSPDPGTGTTASSEFKCTQSGTFRHPSNCQKFFDCVHQNEGVMAFEKSCAPGTVFNPANNLCVWPDDVPDCKDH</sequence>
<feature type="region of interest" description="Disordered" evidence="6">
    <location>
        <begin position="1"/>
        <end position="47"/>
    </location>
</feature>
<evidence type="ECO:0000256" key="5">
    <source>
        <dbReference type="ARBA" id="ARBA00023180"/>
    </source>
</evidence>
<evidence type="ECO:0000256" key="4">
    <source>
        <dbReference type="ARBA" id="ARBA00023157"/>
    </source>
</evidence>
<protein>
    <recommendedName>
        <fullName evidence="7">Chitin-binding type-2 domain-containing protein</fullName>
    </recommendedName>
</protein>
<organism>
    <name type="scientific">Ixodes scapularis</name>
    <name type="common">Black-legged tick</name>
    <name type="synonym">Deer tick</name>
    <dbReference type="NCBI Taxonomy" id="6945"/>
    <lineage>
        <taxon>Eukaryota</taxon>
        <taxon>Metazoa</taxon>
        <taxon>Ecdysozoa</taxon>
        <taxon>Arthropoda</taxon>
        <taxon>Chelicerata</taxon>
        <taxon>Arachnida</taxon>
        <taxon>Acari</taxon>
        <taxon>Parasitiformes</taxon>
        <taxon>Ixodida</taxon>
        <taxon>Ixodoidea</taxon>
        <taxon>Ixodidae</taxon>
        <taxon>Ixodinae</taxon>
        <taxon>Ixodes</taxon>
    </lineage>
</organism>
<keyword evidence="4" id="KW-1015">Disulfide bond</keyword>
<dbReference type="PROSITE" id="PS50940">
    <property type="entry name" value="CHIT_BIND_II"/>
    <property type="match status" value="1"/>
</dbReference>
<keyword evidence="1" id="KW-0147">Chitin-binding</keyword>
<dbReference type="Gene3D" id="2.170.140.10">
    <property type="entry name" value="Chitin binding domain"/>
    <property type="match status" value="1"/>
</dbReference>
<evidence type="ECO:0000256" key="1">
    <source>
        <dbReference type="ARBA" id="ARBA00022669"/>
    </source>
</evidence>
<dbReference type="SUPFAM" id="SSF57625">
    <property type="entry name" value="Invertebrate chitin-binding proteins"/>
    <property type="match status" value="1"/>
</dbReference>
<keyword evidence="2" id="KW-0732">Signal</keyword>